<evidence type="ECO:0000313" key="6">
    <source>
        <dbReference type="EMBL" id="TWF96810.1"/>
    </source>
</evidence>
<dbReference type="OrthoDB" id="2729535at2"/>
<evidence type="ECO:0000256" key="5">
    <source>
        <dbReference type="SAM" id="Phobius"/>
    </source>
</evidence>
<dbReference type="InterPro" id="IPR014743">
    <property type="entry name" value="Cl-channel_core"/>
</dbReference>
<organism evidence="6 7">
    <name type="scientific">Kitasatospora viridis</name>
    <dbReference type="NCBI Taxonomy" id="281105"/>
    <lineage>
        <taxon>Bacteria</taxon>
        <taxon>Bacillati</taxon>
        <taxon>Actinomycetota</taxon>
        <taxon>Actinomycetes</taxon>
        <taxon>Kitasatosporales</taxon>
        <taxon>Streptomycetaceae</taxon>
        <taxon>Kitasatospora</taxon>
    </lineage>
</organism>
<reference evidence="6 7" key="1">
    <citation type="submission" date="2019-06" db="EMBL/GenBank/DDBJ databases">
        <title>Sequencing the genomes of 1000 actinobacteria strains.</title>
        <authorList>
            <person name="Klenk H.-P."/>
        </authorList>
    </citation>
    <scope>NUCLEOTIDE SEQUENCE [LARGE SCALE GENOMIC DNA]</scope>
    <source>
        <strain evidence="6 7">DSM 44826</strain>
    </source>
</reference>
<name>A0A561UBS2_9ACTN</name>
<evidence type="ECO:0000313" key="7">
    <source>
        <dbReference type="Proteomes" id="UP000317940"/>
    </source>
</evidence>
<feature type="transmembrane region" description="Helical" evidence="5">
    <location>
        <begin position="9"/>
        <end position="35"/>
    </location>
</feature>
<dbReference type="PANTHER" id="PTHR43427">
    <property type="entry name" value="CHLORIDE CHANNEL PROTEIN CLC-E"/>
    <property type="match status" value="1"/>
</dbReference>
<dbReference type="PRINTS" id="PR00762">
    <property type="entry name" value="CLCHANNEL"/>
</dbReference>
<dbReference type="InterPro" id="IPR001807">
    <property type="entry name" value="ClC"/>
</dbReference>
<feature type="transmembrane region" description="Helical" evidence="5">
    <location>
        <begin position="385"/>
        <end position="402"/>
    </location>
</feature>
<gene>
    <name evidence="6" type="ORF">FHX73_11583</name>
</gene>
<proteinExistence type="predicted"/>
<feature type="transmembrane region" description="Helical" evidence="5">
    <location>
        <begin position="147"/>
        <end position="172"/>
    </location>
</feature>
<evidence type="ECO:0000256" key="3">
    <source>
        <dbReference type="ARBA" id="ARBA00022989"/>
    </source>
</evidence>
<dbReference type="SUPFAM" id="SSF81340">
    <property type="entry name" value="Clc chloride channel"/>
    <property type="match status" value="1"/>
</dbReference>
<feature type="transmembrane region" description="Helical" evidence="5">
    <location>
        <begin position="261"/>
        <end position="282"/>
    </location>
</feature>
<feature type="transmembrane region" description="Helical" evidence="5">
    <location>
        <begin position="184"/>
        <end position="206"/>
    </location>
</feature>
<dbReference type="EMBL" id="VIWT01000001">
    <property type="protein sequence ID" value="TWF96810.1"/>
    <property type="molecule type" value="Genomic_DNA"/>
</dbReference>
<sequence length="424" mass="42611">MPPQTPSRVLLALVVPAVLVGIGSALVLLGLSALAGRLDHLWWHYLPAHGGFAPFSRWWIVVVLAATGLLVGLTVRLVPGHAGPDPATVELGGAPQPLGVLPGVAVAAVLALGGGVSLGPENPITMVNIGWAYWLGRKALPATGAGLWTGLAVAGTIGALFGSPVAAALILSELPAGRGQPAALWDRLFAPLVAATAGAITTLVIAGNDFVIDLPKFPGGRMVDVGWALALGAVSALLGLVVVYAFAPLHALFARVPGGPVLPLLLGGLLLGGLGALGGELTMFKGLDQVKELATSFSSHSAWALLGMCLVKLAALLVAGTCGFRGGRIFPAVFAGVALGCAAHGAVDDIPVALAVACSILGVLLAVTRQGWLSLFTAAAMVQDTRLISFLCVAALPAWLIVTGRTEMELPAAGPAVEAAVSGG</sequence>
<feature type="transmembrane region" description="Helical" evidence="5">
    <location>
        <begin position="302"/>
        <end position="322"/>
    </location>
</feature>
<feature type="transmembrane region" description="Helical" evidence="5">
    <location>
        <begin position="329"/>
        <end position="347"/>
    </location>
</feature>
<feature type="transmembrane region" description="Helical" evidence="5">
    <location>
        <begin position="353"/>
        <end position="373"/>
    </location>
</feature>
<dbReference type="GO" id="GO:0015108">
    <property type="term" value="F:chloride transmembrane transporter activity"/>
    <property type="evidence" value="ECO:0007669"/>
    <property type="project" value="InterPro"/>
</dbReference>
<keyword evidence="2 5" id="KW-0812">Transmembrane</keyword>
<accession>A0A561UBS2</accession>
<evidence type="ECO:0000256" key="1">
    <source>
        <dbReference type="ARBA" id="ARBA00004141"/>
    </source>
</evidence>
<dbReference type="RefSeq" id="WP_145903114.1">
    <property type="nucleotide sequence ID" value="NZ_BAAAMZ010000004.1"/>
</dbReference>
<evidence type="ECO:0000256" key="4">
    <source>
        <dbReference type="ARBA" id="ARBA00023136"/>
    </source>
</evidence>
<dbReference type="Gene3D" id="1.10.3080.10">
    <property type="entry name" value="Clc chloride channel"/>
    <property type="match status" value="1"/>
</dbReference>
<feature type="transmembrane region" description="Helical" evidence="5">
    <location>
        <begin position="226"/>
        <end position="249"/>
    </location>
</feature>
<dbReference type="Proteomes" id="UP000317940">
    <property type="component" value="Unassembled WGS sequence"/>
</dbReference>
<keyword evidence="7" id="KW-1185">Reference proteome</keyword>
<dbReference type="NCBIfam" id="NF002971">
    <property type="entry name" value="PRK03655.1"/>
    <property type="match status" value="1"/>
</dbReference>
<dbReference type="GO" id="GO:0005886">
    <property type="term" value="C:plasma membrane"/>
    <property type="evidence" value="ECO:0007669"/>
    <property type="project" value="TreeGrafter"/>
</dbReference>
<dbReference type="Pfam" id="PF00654">
    <property type="entry name" value="Voltage_CLC"/>
    <property type="match status" value="1"/>
</dbReference>
<feature type="transmembrane region" description="Helical" evidence="5">
    <location>
        <begin position="98"/>
        <end position="118"/>
    </location>
</feature>
<feature type="transmembrane region" description="Helical" evidence="5">
    <location>
        <begin position="55"/>
        <end position="78"/>
    </location>
</feature>
<dbReference type="CDD" id="cd00400">
    <property type="entry name" value="Voltage_gated_ClC"/>
    <property type="match status" value="1"/>
</dbReference>
<dbReference type="InterPro" id="IPR050368">
    <property type="entry name" value="ClC-type_chloride_channel"/>
</dbReference>
<dbReference type="PANTHER" id="PTHR43427:SF9">
    <property type="entry name" value="ION-TRANSPORT PROTEIN YFEO-RELATED"/>
    <property type="match status" value="1"/>
</dbReference>
<dbReference type="AlphaFoldDB" id="A0A561UBS2"/>
<protein>
    <submittedName>
        <fullName evidence="6">H+/Cl-antiporter ClcA</fullName>
    </submittedName>
</protein>
<comment type="caution">
    <text evidence="6">The sequence shown here is derived from an EMBL/GenBank/DDBJ whole genome shotgun (WGS) entry which is preliminary data.</text>
</comment>
<evidence type="ECO:0000256" key="2">
    <source>
        <dbReference type="ARBA" id="ARBA00022692"/>
    </source>
</evidence>
<keyword evidence="3 5" id="KW-1133">Transmembrane helix</keyword>
<keyword evidence="4 5" id="KW-0472">Membrane</keyword>
<comment type="subcellular location">
    <subcellularLocation>
        <location evidence="1">Membrane</location>
        <topology evidence="1">Multi-pass membrane protein</topology>
    </subcellularLocation>
</comment>